<dbReference type="RefSeq" id="XP_046063037.1">
    <property type="nucleotide sequence ID" value="XM_046203240.1"/>
</dbReference>
<keyword evidence="13" id="KW-0472">Membrane</keyword>
<feature type="compositionally biased region" description="Acidic residues" evidence="16">
    <location>
        <begin position="459"/>
        <end position="484"/>
    </location>
</feature>
<evidence type="ECO:0000256" key="7">
    <source>
        <dbReference type="ARBA" id="ARBA00022723"/>
    </source>
</evidence>
<dbReference type="GeneID" id="70234344"/>
<gene>
    <name evidence="18" type="ORF">OGAPHI_002377</name>
</gene>
<evidence type="ECO:0000256" key="1">
    <source>
        <dbReference type="ARBA" id="ARBA00004585"/>
    </source>
</evidence>
<evidence type="ECO:0000256" key="8">
    <source>
        <dbReference type="ARBA" id="ARBA00022771"/>
    </source>
</evidence>
<dbReference type="GO" id="GO:0005778">
    <property type="term" value="C:peroxisomal membrane"/>
    <property type="evidence" value="ECO:0007669"/>
    <property type="project" value="UniProtKB-SubCell"/>
</dbReference>
<feature type="domain" description="RING-type" evidence="17">
    <location>
        <begin position="388"/>
        <end position="447"/>
    </location>
</feature>
<keyword evidence="7" id="KW-0479">Metal-binding</keyword>
<keyword evidence="6" id="KW-0812">Transmembrane</keyword>
<dbReference type="GO" id="GO:0008270">
    <property type="term" value="F:zinc ion binding"/>
    <property type="evidence" value="ECO:0007669"/>
    <property type="project" value="UniProtKB-KW"/>
</dbReference>
<dbReference type="PANTHER" id="PTHR23350">
    <property type="entry name" value="PEROXISOME ASSEMBLY PROTEIN 10"/>
    <property type="match status" value="1"/>
</dbReference>
<evidence type="ECO:0000256" key="12">
    <source>
        <dbReference type="ARBA" id="ARBA00022989"/>
    </source>
</evidence>
<dbReference type="InterPro" id="IPR017907">
    <property type="entry name" value="Znf_RING_CS"/>
</dbReference>
<dbReference type="Gene3D" id="3.30.40.10">
    <property type="entry name" value="Zinc/RING finger domain, C3HC4 (zinc finger)"/>
    <property type="match status" value="1"/>
</dbReference>
<evidence type="ECO:0000256" key="5">
    <source>
        <dbReference type="ARBA" id="ARBA00022679"/>
    </source>
</evidence>
<keyword evidence="5" id="KW-0808">Transferase</keyword>
<evidence type="ECO:0000256" key="6">
    <source>
        <dbReference type="ARBA" id="ARBA00022692"/>
    </source>
</evidence>
<feature type="region of interest" description="Disordered" evidence="16">
    <location>
        <begin position="459"/>
        <end position="486"/>
    </location>
</feature>
<sequence length="608" mass="68699">MGWSYKFAWSNMWSMAGSTRFSWRWPVSSILVSSRLLRLCARLLAEVPRAASNWCGDGDNFIGADDSDVDGPSGSLWSGLIEAGVELDVGVSWGSSGGNACPECRAESMYISAVGDRIGYTVLASELFALANLPVDAKLLDNEIFDMLSKQVTDAISNPKLPRMFQLLNSRYSEEIKLVLELLIFRLTVWSKNTSYGLLLQNLVMSDGKARSRKSKSELSSITKTLLLSHLVLNYAYKKLESYLYTHEEDDGDDEELSFWRSRLQSLVKSLANVLPVLKKWYTGLSLANFLLFLVNGRYPNLLTRLLRITYKPMVRTQVSFASNPETISYEFQDRQLVWNTLTEFLVFIMPMLSVPRVSKPILRLFHANQPPERDSTAVYKFLPERCCAICYQNTSLAGTSDAAIDDHLITNPYETSCGHVYCYVCLLNKLEESRQLGDESWQCLRCGSGVEYVRVFDGEVEEDEEDDEKEDEKDYSDYSDDSADGSRPVVVEHVVFVAGHRLADPEQLLVAPNVLMDRFQQRQVDRGEHAVPVLWSLDRNHTRLHVVSKLKSEIPRAQSFIGCSFHVKDLGVETFGQQTFQKVDEPVVHAHDEVSVAEKNALGRLIL</sequence>
<reference evidence="18" key="1">
    <citation type="journal article" date="2021" name="Open Biol.">
        <title>Shared evolutionary footprints suggest mitochondrial oxidative damage underlies multiple complex I losses in fungi.</title>
        <authorList>
            <person name="Schikora-Tamarit M.A."/>
            <person name="Marcet-Houben M."/>
            <person name="Nosek J."/>
            <person name="Gabaldon T."/>
        </authorList>
    </citation>
    <scope>NUCLEOTIDE SEQUENCE</scope>
    <source>
        <strain evidence="18">CBS6075</strain>
    </source>
</reference>
<keyword evidence="14" id="KW-0576">Peroxisome</keyword>
<keyword evidence="12" id="KW-1133">Transmembrane helix</keyword>
<dbReference type="PROSITE" id="PS50089">
    <property type="entry name" value="ZF_RING_2"/>
    <property type="match status" value="1"/>
</dbReference>
<dbReference type="GO" id="GO:0016740">
    <property type="term" value="F:transferase activity"/>
    <property type="evidence" value="ECO:0007669"/>
    <property type="project" value="UniProtKB-KW"/>
</dbReference>
<evidence type="ECO:0000256" key="14">
    <source>
        <dbReference type="ARBA" id="ARBA00023140"/>
    </source>
</evidence>
<accession>A0A9P8PAK0</accession>
<comment type="subcellular location">
    <subcellularLocation>
        <location evidence="1">Peroxisome membrane</location>
        <topology evidence="1">Multi-pass membrane protein</topology>
    </subcellularLocation>
</comment>
<evidence type="ECO:0000256" key="3">
    <source>
        <dbReference type="ARBA" id="ARBA00008704"/>
    </source>
</evidence>
<keyword evidence="4" id="KW-0813">Transport</keyword>
<organism evidence="18 19">
    <name type="scientific">Ogataea philodendri</name>
    <dbReference type="NCBI Taxonomy" id="1378263"/>
    <lineage>
        <taxon>Eukaryota</taxon>
        <taxon>Fungi</taxon>
        <taxon>Dikarya</taxon>
        <taxon>Ascomycota</taxon>
        <taxon>Saccharomycotina</taxon>
        <taxon>Pichiomycetes</taxon>
        <taxon>Pichiales</taxon>
        <taxon>Pichiaceae</taxon>
        <taxon>Ogataea</taxon>
    </lineage>
</organism>
<dbReference type="OrthoDB" id="1701437at2759"/>
<comment type="similarity">
    <text evidence="3">Belongs to the pex2/pex10/pex12 family.</text>
</comment>
<dbReference type="PROSITE" id="PS00518">
    <property type="entry name" value="ZF_RING_1"/>
    <property type="match status" value="1"/>
</dbReference>
<dbReference type="InterPro" id="IPR001841">
    <property type="entry name" value="Znf_RING"/>
</dbReference>
<dbReference type="GO" id="GO:0016562">
    <property type="term" value="P:protein import into peroxisome matrix, receptor recycling"/>
    <property type="evidence" value="ECO:0007669"/>
    <property type="project" value="UniProtKB-ARBA"/>
</dbReference>
<evidence type="ECO:0000259" key="17">
    <source>
        <dbReference type="PROSITE" id="PS50089"/>
    </source>
</evidence>
<protein>
    <recommendedName>
        <fullName evidence="17">RING-type domain-containing protein</fullName>
    </recommendedName>
</protein>
<keyword evidence="8 15" id="KW-0863">Zinc-finger</keyword>
<dbReference type="InterPro" id="IPR006845">
    <property type="entry name" value="Pex_N"/>
</dbReference>
<dbReference type="AlphaFoldDB" id="A0A9P8PAK0"/>
<dbReference type="GO" id="GO:0016567">
    <property type="term" value="P:protein ubiquitination"/>
    <property type="evidence" value="ECO:0007669"/>
    <property type="project" value="UniProtKB-ARBA"/>
</dbReference>
<evidence type="ECO:0000256" key="10">
    <source>
        <dbReference type="ARBA" id="ARBA00022833"/>
    </source>
</evidence>
<comment type="caution">
    <text evidence="18">The sequence shown here is derived from an EMBL/GenBank/DDBJ whole genome shotgun (WGS) entry which is preliminary data.</text>
</comment>
<reference evidence="18" key="2">
    <citation type="submission" date="2021-01" db="EMBL/GenBank/DDBJ databases">
        <authorList>
            <person name="Schikora-Tamarit M.A."/>
        </authorList>
    </citation>
    <scope>NUCLEOTIDE SEQUENCE</scope>
    <source>
        <strain evidence="18">CBS6075</strain>
    </source>
</reference>
<evidence type="ECO:0000256" key="15">
    <source>
        <dbReference type="PROSITE-ProRule" id="PRU00175"/>
    </source>
</evidence>
<evidence type="ECO:0000256" key="13">
    <source>
        <dbReference type="ARBA" id="ARBA00023136"/>
    </source>
</evidence>
<evidence type="ECO:0000313" key="18">
    <source>
        <dbReference type="EMBL" id="KAH3668623.1"/>
    </source>
</evidence>
<evidence type="ECO:0000313" key="19">
    <source>
        <dbReference type="Proteomes" id="UP000769157"/>
    </source>
</evidence>
<evidence type="ECO:0000256" key="4">
    <source>
        <dbReference type="ARBA" id="ARBA00022448"/>
    </source>
</evidence>
<dbReference type="PANTHER" id="PTHR23350:SF4">
    <property type="entry name" value="PEROXISOME BIOGENESIS FACTOR 2"/>
    <property type="match status" value="1"/>
</dbReference>
<keyword evidence="9" id="KW-0833">Ubl conjugation pathway</keyword>
<dbReference type="SMART" id="SM00184">
    <property type="entry name" value="RING"/>
    <property type="match status" value="1"/>
</dbReference>
<evidence type="ECO:0000256" key="9">
    <source>
        <dbReference type="ARBA" id="ARBA00022786"/>
    </source>
</evidence>
<keyword evidence="19" id="KW-1185">Reference proteome</keyword>
<dbReference type="SUPFAM" id="SSF57850">
    <property type="entry name" value="RING/U-box"/>
    <property type="match status" value="1"/>
</dbReference>
<dbReference type="EMBL" id="JAEUBE010000158">
    <property type="protein sequence ID" value="KAH3668623.1"/>
    <property type="molecule type" value="Genomic_DNA"/>
</dbReference>
<name>A0A9P8PAK0_9ASCO</name>
<comment type="pathway">
    <text evidence="2">Protein modification; protein ubiquitination.</text>
</comment>
<evidence type="ECO:0000256" key="2">
    <source>
        <dbReference type="ARBA" id="ARBA00004906"/>
    </source>
</evidence>
<dbReference type="InterPro" id="IPR013083">
    <property type="entry name" value="Znf_RING/FYVE/PHD"/>
</dbReference>
<evidence type="ECO:0000256" key="11">
    <source>
        <dbReference type="ARBA" id="ARBA00022927"/>
    </source>
</evidence>
<evidence type="ECO:0000256" key="16">
    <source>
        <dbReference type="SAM" id="MobiDB-lite"/>
    </source>
</evidence>
<keyword evidence="11" id="KW-0653">Protein transport</keyword>
<dbReference type="Pfam" id="PF04757">
    <property type="entry name" value="Pex2_Pex12"/>
    <property type="match status" value="1"/>
</dbReference>
<keyword evidence="10" id="KW-0862">Zinc</keyword>
<proteinExistence type="inferred from homology"/>
<dbReference type="Proteomes" id="UP000769157">
    <property type="component" value="Unassembled WGS sequence"/>
</dbReference>
<dbReference type="InterPro" id="IPR025654">
    <property type="entry name" value="PEX2/10"/>
</dbReference>